<name>A0ABV5G9W6_9MICC</name>
<keyword evidence="2" id="KW-1185">Reference proteome</keyword>
<dbReference type="EMBL" id="JBHMFI010000023">
    <property type="protein sequence ID" value="MFB9075727.1"/>
    <property type="molecule type" value="Genomic_DNA"/>
</dbReference>
<gene>
    <name evidence="1" type="ORF">ACFFX0_33015</name>
</gene>
<accession>A0ABV5G9W6</accession>
<reference evidence="1 2" key="1">
    <citation type="submission" date="2024-09" db="EMBL/GenBank/DDBJ databases">
        <authorList>
            <person name="Sun Q."/>
            <person name="Mori K."/>
        </authorList>
    </citation>
    <scope>NUCLEOTIDE SEQUENCE [LARGE SCALE GENOMIC DNA]</scope>
    <source>
        <strain evidence="1 2">CCM 7609</strain>
    </source>
</reference>
<dbReference type="Proteomes" id="UP001589575">
    <property type="component" value="Unassembled WGS sequence"/>
</dbReference>
<evidence type="ECO:0000313" key="1">
    <source>
        <dbReference type="EMBL" id="MFB9075727.1"/>
    </source>
</evidence>
<proteinExistence type="predicted"/>
<protein>
    <submittedName>
        <fullName evidence="1">Uncharacterized protein</fullName>
    </submittedName>
</protein>
<organism evidence="1 2">
    <name type="scientific">Citricoccus parietis</name>
    <dbReference type="NCBI Taxonomy" id="592307"/>
    <lineage>
        <taxon>Bacteria</taxon>
        <taxon>Bacillati</taxon>
        <taxon>Actinomycetota</taxon>
        <taxon>Actinomycetes</taxon>
        <taxon>Micrococcales</taxon>
        <taxon>Micrococcaceae</taxon>
        <taxon>Citricoccus</taxon>
    </lineage>
</organism>
<sequence length="54" mass="5645">MPLLVAGAIAWRPAVRAERISASVARFSVMTWVVMGTSLCGPANLVGESAPFAK</sequence>
<evidence type="ECO:0000313" key="2">
    <source>
        <dbReference type="Proteomes" id="UP001589575"/>
    </source>
</evidence>
<comment type="caution">
    <text evidence="1">The sequence shown here is derived from an EMBL/GenBank/DDBJ whole genome shotgun (WGS) entry which is preliminary data.</text>
</comment>